<evidence type="ECO:0000259" key="3">
    <source>
        <dbReference type="PROSITE" id="PS51186"/>
    </source>
</evidence>
<dbReference type="InterPro" id="IPR051556">
    <property type="entry name" value="N-term/lysine_N-AcTrnsfr"/>
</dbReference>
<evidence type="ECO:0000313" key="4">
    <source>
        <dbReference type="EMBL" id="RAK61722.1"/>
    </source>
</evidence>
<organism evidence="4 5">
    <name type="scientific">Phenylobacterium hankyongense</name>
    <dbReference type="NCBI Taxonomy" id="1813876"/>
    <lineage>
        <taxon>Bacteria</taxon>
        <taxon>Pseudomonadati</taxon>
        <taxon>Pseudomonadota</taxon>
        <taxon>Alphaproteobacteria</taxon>
        <taxon>Caulobacterales</taxon>
        <taxon>Caulobacteraceae</taxon>
        <taxon>Phenylobacterium</taxon>
    </lineage>
</organism>
<keyword evidence="1 4" id="KW-0808">Transferase</keyword>
<comment type="caution">
    <text evidence="4">The sequence shown here is derived from an EMBL/GenBank/DDBJ whole genome shotgun (WGS) entry which is preliminary data.</text>
</comment>
<proteinExistence type="predicted"/>
<dbReference type="InterPro" id="IPR016181">
    <property type="entry name" value="Acyl_CoA_acyltransferase"/>
</dbReference>
<name>A0A328B2Q3_9CAUL</name>
<dbReference type="SUPFAM" id="SSF55729">
    <property type="entry name" value="Acyl-CoA N-acyltransferases (Nat)"/>
    <property type="match status" value="1"/>
</dbReference>
<dbReference type="PROSITE" id="PS51186">
    <property type="entry name" value="GNAT"/>
    <property type="match status" value="1"/>
</dbReference>
<reference evidence="5" key="1">
    <citation type="submission" date="2018-05" db="EMBL/GenBank/DDBJ databases">
        <authorList>
            <person name="Li X."/>
        </authorList>
    </citation>
    <scope>NUCLEOTIDE SEQUENCE [LARGE SCALE GENOMIC DNA]</scope>
    <source>
        <strain evidence="5">HKS-05</strain>
    </source>
</reference>
<feature type="domain" description="N-acetyltransferase" evidence="3">
    <location>
        <begin position="1"/>
        <end position="137"/>
    </location>
</feature>
<protein>
    <submittedName>
        <fullName evidence="4">Ribosomal-protein-alanine acetyltransferase</fullName>
    </submittedName>
</protein>
<sequence>MAAAHAGAFDAPWREDEFEDLLEGQGIFGFLATDGEPAQPLGVILCRVAADEMEVLTVGVPTAARRRGVARALMVAALGAARQAGATAAFLEVAVDNEVAAALYEALGFRRAGLRREYYDRGEAGLADALVMRLDLGPAAP</sequence>
<evidence type="ECO:0000256" key="2">
    <source>
        <dbReference type="ARBA" id="ARBA00023315"/>
    </source>
</evidence>
<dbReference type="Proteomes" id="UP000249842">
    <property type="component" value="Unassembled WGS sequence"/>
</dbReference>
<dbReference type="GO" id="GO:0016747">
    <property type="term" value="F:acyltransferase activity, transferring groups other than amino-acyl groups"/>
    <property type="evidence" value="ECO:0007669"/>
    <property type="project" value="InterPro"/>
</dbReference>
<dbReference type="PANTHER" id="PTHR42919">
    <property type="entry name" value="N-ALPHA-ACETYLTRANSFERASE"/>
    <property type="match status" value="1"/>
</dbReference>
<dbReference type="EMBL" id="QFYP01000001">
    <property type="protein sequence ID" value="RAK61722.1"/>
    <property type="molecule type" value="Genomic_DNA"/>
</dbReference>
<keyword evidence="2" id="KW-0012">Acyltransferase</keyword>
<evidence type="ECO:0000256" key="1">
    <source>
        <dbReference type="ARBA" id="ARBA00022679"/>
    </source>
</evidence>
<dbReference type="InterPro" id="IPR000182">
    <property type="entry name" value="GNAT_dom"/>
</dbReference>
<dbReference type="OrthoDB" id="9804026at2"/>
<dbReference type="Gene3D" id="3.40.630.30">
    <property type="match status" value="1"/>
</dbReference>
<dbReference type="AlphaFoldDB" id="A0A328B2Q3"/>
<keyword evidence="5" id="KW-1185">Reference proteome</keyword>
<accession>A0A328B2Q3</accession>
<dbReference type="Pfam" id="PF00583">
    <property type="entry name" value="Acetyltransf_1"/>
    <property type="match status" value="1"/>
</dbReference>
<dbReference type="PANTHER" id="PTHR42919:SF8">
    <property type="entry name" value="N-ALPHA-ACETYLTRANSFERASE 50"/>
    <property type="match status" value="1"/>
</dbReference>
<evidence type="ECO:0000313" key="5">
    <source>
        <dbReference type="Proteomes" id="UP000249842"/>
    </source>
</evidence>
<gene>
    <name evidence="4" type="ORF">DJ021_06675</name>
</gene>